<comment type="caution">
    <text evidence="6">The sequence shown here is derived from an EMBL/GenBank/DDBJ whole genome shotgun (WGS) entry which is preliminary data.</text>
</comment>
<evidence type="ECO:0000259" key="5">
    <source>
        <dbReference type="PROSITE" id="PS50966"/>
    </source>
</evidence>
<dbReference type="Proteomes" id="UP000222542">
    <property type="component" value="Unassembled WGS sequence"/>
</dbReference>
<keyword evidence="7" id="KW-1185">Reference proteome</keyword>
<evidence type="ECO:0000256" key="3">
    <source>
        <dbReference type="ARBA" id="ARBA00022833"/>
    </source>
</evidence>
<sequence length="176" mass="20352">MRRRRTHWKNLMTTSIPLKRCSSIAAFLEHDVGLEKLSRAHFPGNRFNVITRNISESLNSMMLDEREYPVAAIFNSIVHRFGEIFRKRYTEVNNSRKPFIPILMDNISKGDKLYVNNINESTDEFTMLDCGSSAKVNLSRQSCSCRRYDLVKLTCAHGIVALRLKNGDEYRTTICN</sequence>
<dbReference type="AlphaFoldDB" id="A0A2G2ZI32"/>
<name>A0A2G2ZI32_CAPAN</name>
<dbReference type="EMBL" id="AYRZ02000005">
    <property type="protein sequence ID" value="PHT81650.1"/>
    <property type="molecule type" value="Genomic_DNA"/>
</dbReference>
<dbReference type="GO" id="GO:0008270">
    <property type="term" value="F:zinc ion binding"/>
    <property type="evidence" value="ECO:0007669"/>
    <property type="project" value="UniProtKB-KW"/>
</dbReference>
<evidence type="ECO:0000256" key="4">
    <source>
        <dbReference type="PROSITE-ProRule" id="PRU00325"/>
    </source>
</evidence>
<organism evidence="6 7">
    <name type="scientific">Capsicum annuum</name>
    <name type="common">Capsicum pepper</name>
    <dbReference type="NCBI Taxonomy" id="4072"/>
    <lineage>
        <taxon>Eukaryota</taxon>
        <taxon>Viridiplantae</taxon>
        <taxon>Streptophyta</taxon>
        <taxon>Embryophyta</taxon>
        <taxon>Tracheophyta</taxon>
        <taxon>Spermatophyta</taxon>
        <taxon>Magnoliopsida</taxon>
        <taxon>eudicotyledons</taxon>
        <taxon>Gunneridae</taxon>
        <taxon>Pentapetalae</taxon>
        <taxon>asterids</taxon>
        <taxon>lamiids</taxon>
        <taxon>Solanales</taxon>
        <taxon>Solanaceae</taxon>
        <taxon>Solanoideae</taxon>
        <taxon>Capsiceae</taxon>
        <taxon>Capsicum</taxon>
    </lineage>
</organism>
<dbReference type="Pfam" id="PF04434">
    <property type="entry name" value="SWIM"/>
    <property type="match status" value="1"/>
</dbReference>
<dbReference type="OMA" id="MKEPREY"/>
<keyword evidence="3" id="KW-0862">Zinc</keyword>
<gene>
    <name evidence="6" type="ORF">T459_14665</name>
</gene>
<keyword evidence="2 4" id="KW-0863">Zinc-finger</keyword>
<evidence type="ECO:0000313" key="6">
    <source>
        <dbReference type="EMBL" id="PHT81650.1"/>
    </source>
</evidence>
<reference evidence="6 7" key="1">
    <citation type="journal article" date="2014" name="Nat. Genet.">
        <title>Genome sequence of the hot pepper provides insights into the evolution of pungency in Capsicum species.</title>
        <authorList>
            <person name="Kim S."/>
            <person name="Park M."/>
            <person name="Yeom S.I."/>
            <person name="Kim Y.M."/>
            <person name="Lee J.M."/>
            <person name="Lee H.A."/>
            <person name="Seo E."/>
            <person name="Choi J."/>
            <person name="Cheong K."/>
            <person name="Kim K.T."/>
            <person name="Jung K."/>
            <person name="Lee G.W."/>
            <person name="Oh S.K."/>
            <person name="Bae C."/>
            <person name="Kim S.B."/>
            <person name="Lee H.Y."/>
            <person name="Kim S.Y."/>
            <person name="Kim M.S."/>
            <person name="Kang B.C."/>
            <person name="Jo Y.D."/>
            <person name="Yang H.B."/>
            <person name="Jeong H.J."/>
            <person name="Kang W.H."/>
            <person name="Kwon J.K."/>
            <person name="Shin C."/>
            <person name="Lim J.Y."/>
            <person name="Park J.H."/>
            <person name="Huh J.H."/>
            <person name="Kim J.S."/>
            <person name="Kim B.D."/>
            <person name="Cohen O."/>
            <person name="Paran I."/>
            <person name="Suh M.C."/>
            <person name="Lee S.B."/>
            <person name="Kim Y.K."/>
            <person name="Shin Y."/>
            <person name="Noh S.J."/>
            <person name="Park J."/>
            <person name="Seo Y.S."/>
            <person name="Kwon S.Y."/>
            <person name="Kim H.A."/>
            <person name="Park J.M."/>
            <person name="Kim H.J."/>
            <person name="Choi S.B."/>
            <person name="Bosland P.W."/>
            <person name="Reeves G."/>
            <person name="Jo S.H."/>
            <person name="Lee B.W."/>
            <person name="Cho H.T."/>
            <person name="Choi H.S."/>
            <person name="Lee M.S."/>
            <person name="Yu Y."/>
            <person name="Do Choi Y."/>
            <person name="Park B.S."/>
            <person name="van Deynze A."/>
            <person name="Ashrafi H."/>
            <person name="Hill T."/>
            <person name="Kim W.T."/>
            <person name="Pai H.S."/>
            <person name="Ahn H.K."/>
            <person name="Yeam I."/>
            <person name="Giovannoni J.J."/>
            <person name="Rose J.K."/>
            <person name="Sorensen I."/>
            <person name="Lee S.J."/>
            <person name="Kim R.W."/>
            <person name="Choi I.Y."/>
            <person name="Choi B.S."/>
            <person name="Lim J.S."/>
            <person name="Lee Y.H."/>
            <person name="Choi D."/>
        </authorList>
    </citation>
    <scope>NUCLEOTIDE SEQUENCE [LARGE SCALE GENOMIC DNA]</scope>
    <source>
        <strain evidence="7">cv. CM334</strain>
    </source>
</reference>
<evidence type="ECO:0000313" key="7">
    <source>
        <dbReference type="Proteomes" id="UP000222542"/>
    </source>
</evidence>
<dbReference type="InterPro" id="IPR006564">
    <property type="entry name" value="Znf_PMZ"/>
</dbReference>
<feature type="domain" description="SWIM-type" evidence="5">
    <location>
        <begin position="134"/>
        <end position="166"/>
    </location>
</feature>
<accession>A0A2G2ZI32</accession>
<reference evidence="6 7" key="2">
    <citation type="journal article" date="2017" name="Genome Biol.">
        <title>New reference genome sequences of hot pepper reveal the massive evolution of plant disease-resistance genes by retroduplication.</title>
        <authorList>
            <person name="Kim S."/>
            <person name="Park J."/>
            <person name="Yeom S.I."/>
            <person name="Kim Y.M."/>
            <person name="Seo E."/>
            <person name="Kim K.T."/>
            <person name="Kim M.S."/>
            <person name="Lee J.M."/>
            <person name="Cheong K."/>
            <person name="Shin H.S."/>
            <person name="Kim S.B."/>
            <person name="Han K."/>
            <person name="Lee J."/>
            <person name="Park M."/>
            <person name="Lee H.A."/>
            <person name="Lee H.Y."/>
            <person name="Lee Y."/>
            <person name="Oh S."/>
            <person name="Lee J.H."/>
            <person name="Choi E."/>
            <person name="Choi E."/>
            <person name="Lee S.E."/>
            <person name="Jeon J."/>
            <person name="Kim H."/>
            <person name="Choi G."/>
            <person name="Song H."/>
            <person name="Lee J."/>
            <person name="Lee S.C."/>
            <person name="Kwon J.K."/>
            <person name="Lee H.Y."/>
            <person name="Koo N."/>
            <person name="Hong Y."/>
            <person name="Kim R.W."/>
            <person name="Kang W.H."/>
            <person name="Huh J.H."/>
            <person name="Kang B.C."/>
            <person name="Yang T.J."/>
            <person name="Lee Y.H."/>
            <person name="Bennetzen J.L."/>
            <person name="Choi D."/>
        </authorList>
    </citation>
    <scope>NUCLEOTIDE SEQUENCE [LARGE SCALE GENOMIC DNA]</scope>
    <source>
        <strain evidence="7">cv. CM334</strain>
    </source>
</reference>
<protein>
    <recommendedName>
        <fullName evidence="5">SWIM-type domain-containing protein</fullName>
    </recommendedName>
</protein>
<keyword evidence="1" id="KW-0479">Metal-binding</keyword>
<dbReference type="SMART" id="SM00575">
    <property type="entry name" value="ZnF_PMZ"/>
    <property type="match status" value="1"/>
</dbReference>
<dbReference type="PROSITE" id="PS50966">
    <property type="entry name" value="ZF_SWIM"/>
    <property type="match status" value="1"/>
</dbReference>
<evidence type="ECO:0000256" key="2">
    <source>
        <dbReference type="ARBA" id="ARBA00022771"/>
    </source>
</evidence>
<evidence type="ECO:0000256" key="1">
    <source>
        <dbReference type="ARBA" id="ARBA00022723"/>
    </source>
</evidence>
<dbReference type="Gramene" id="PHT81650">
    <property type="protein sequence ID" value="PHT81650"/>
    <property type="gene ID" value="T459_14665"/>
</dbReference>
<dbReference type="InterPro" id="IPR007527">
    <property type="entry name" value="Znf_SWIM"/>
</dbReference>
<proteinExistence type="predicted"/>